<name>A0ABP7BV65_9MICO</name>
<dbReference type="SMART" id="SM00998">
    <property type="entry name" value="ADSL_C"/>
    <property type="match status" value="1"/>
</dbReference>
<dbReference type="GO" id="GO:0016829">
    <property type="term" value="F:lyase activity"/>
    <property type="evidence" value="ECO:0007669"/>
    <property type="project" value="UniProtKB-KW"/>
</dbReference>
<dbReference type="Pfam" id="PF10397">
    <property type="entry name" value="ADSL_C"/>
    <property type="match status" value="1"/>
</dbReference>
<keyword evidence="1 4" id="KW-0456">Lyase</keyword>
<dbReference type="Gene3D" id="1.10.40.30">
    <property type="entry name" value="Fumarase/aspartase (C-terminal domain)"/>
    <property type="match status" value="1"/>
</dbReference>
<accession>A0ABP7BV65</accession>
<evidence type="ECO:0000313" key="5">
    <source>
        <dbReference type="Proteomes" id="UP001410795"/>
    </source>
</evidence>
<evidence type="ECO:0000256" key="1">
    <source>
        <dbReference type="ARBA" id="ARBA00023239"/>
    </source>
</evidence>
<dbReference type="Gene3D" id="1.10.275.10">
    <property type="entry name" value="Fumarase/aspartase (N-terminal domain)"/>
    <property type="match status" value="1"/>
</dbReference>
<dbReference type="CDD" id="cd01597">
    <property type="entry name" value="pCLME"/>
    <property type="match status" value="1"/>
</dbReference>
<dbReference type="Gene3D" id="1.20.200.10">
    <property type="entry name" value="Fumarase/aspartase (Central domain)"/>
    <property type="match status" value="1"/>
</dbReference>
<dbReference type="PROSITE" id="PS00163">
    <property type="entry name" value="FUMARATE_LYASES"/>
    <property type="match status" value="1"/>
</dbReference>
<sequence length="484" mass="51399">MTDTSPIPLPLPFQDWPGSAALAADLTIAEAAGDAGRFTDYSVPDAGIRALYTTESIWQSWLDVEVALARAEAEAGIVPEDAARRIAQVGRLSALDREKVIAGMRVQGHPLVPLIEELAEAAGEGAGGWVHWGATSQNIMQSGHAILIGRAHAIVHDLLVDCLAALADLAERSATMIMPGRTHGQHAVPITFGLKVATWIDDLLRGLDRVEHGVRPCLRVMMAGAVGSFASLGEVGPRVQRRVADLLGLEPMPVPSRALLSPQSGYISDLALLAASCARIAIEVETMMQTEFGEVSEPVPEGSVGSSTMPHKRNPKLSSDVLDLAALVRATAPEAVASTIHAHEADGGATGKLDAAMQTSLVAMGDLLMRLKVILEGLELFPKRMRRNLELSGSLIGSEAVMLALGEEIGRDEAHRIVYEAAMRCATEGEDFEGLLVSDPRITVALPPVRIRQLLDPSGHVGLAPQIAREAARRARQAVLGDDD</sequence>
<feature type="region of interest" description="Disordered" evidence="2">
    <location>
        <begin position="294"/>
        <end position="315"/>
    </location>
</feature>
<evidence type="ECO:0000256" key="2">
    <source>
        <dbReference type="SAM" id="MobiDB-lite"/>
    </source>
</evidence>
<dbReference type="PANTHER" id="PTHR43172">
    <property type="entry name" value="ADENYLOSUCCINATE LYASE"/>
    <property type="match status" value="1"/>
</dbReference>
<dbReference type="Proteomes" id="UP001410795">
    <property type="component" value="Unassembled WGS sequence"/>
</dbReference>
<dbReference type="InterPro" id="IPR020557">
    <property type="entry name" value="Fumarate_lyase_CS"/>
</dbReference>
<feature type="domain" description="Adenylosuccinate lyase C-terminal" evidence="3">
    <location>
        <begin position="393"/>
        <end position="472"/>
    </location>
</feature>
<gene>
    <name evidence="4" type="ORF">GCM10022202_34370</name>
</gene>
<comment type="caution">
    <text evidence="4">The sequence shown here is derived from an EMBL/GenBank/DDBJ whole genome shotgun (WGS) entry which is preliminary data.</text>
</comment>
<organism evidence="4 5">
    <name type="scientific">Microbacterium marinilacus</name>
    <dbReference type="NCBI Taxonomy" id="415209"/>
    <lineage>
        <taxon>Bacteria</taxon>
        <taxon>Bacillati</taxon>
        <taxon>Actinomycetota</taxon>
        <taxon>Actinomycetes</taxon>
        <taxon>Micrococcales</taxon>
        <taxon>Microbacteriaceae</taxon>
        <taxon>Microbacterium</taxon>
    </lineage>
</organism>
<dbReference type="EMBL" id="BAAAYV010000025">
    <property type="protein sequence ID" value="GAA3669412.1"/>
    <property type="molecule type" value="Genomic_DNA"/>
</dbReference>
<reference evidence="5" key="1">
    <citation type="journal article" date="2019" name="Int. J. Syst. Evol. Microbiol.">
        <title>The Global Catalogue of Microorganisms (GCM) 10K type strain sequencing project: providing services to taxonomists for standard genome sequencing and annotation.</title>
        <authorList>
            <consortium name="The Broad Institute Genomics Platform"/>
            <consortium name="The Broad Institute Genome Sequencing Center for Infectious Disease"/>
            <person name="Wu L."/>
            <person name="Ma J."/>
        </authorList>
    </citation>
    <scope>NUCLEOTIDE SEQUENCE [LARGE SCALE GENOMIC DNA]</scope>
    <source>
        <strain evidence="5">JCM 16546</strain>
    </source>
</reference>
<dbReference type="InterPro" id="IPR019468">
    <property type="entry name" value="AdenyloSucc_lyase_C"/>
</dbReference>
<protein>
    <submittedName>
        <fullName evidence="4">Adenylosuccinate lyase family protein</fullName>
    </submittedName>
</protein>
<proteinExistence type="predicted"/>
<dbReference type="InterPro" id="IPR024083">
    <property type="entry name" value="Fumarase/histidase_N"/>
</dbReference>
<dbReference type="RefSeq" id="WP_221857222.1">
    <property type="nucleotide sequence ID" value="NZ_BAAAYV010000025.1"/>
</dbReference>
<dbReference type="Pfam" id="PF00206">
    <property type="entry name" value="Lyase_1"/>
    <property type="match status" value="1"/>
</dbReference>
<dbReference type="PRINTS" id="PR00145">
    <property type="entry name" value="ARGSUCLYASE"/>
</dbReference>
<dbReference type="InterPro" id="IPR008948">
    <property type="entry name" value="L-Aspartase-like"/>
</dbReference>
<dbReference type="PRINTS" id="PR00149">
    <property type="entry name" value="FUMRATELYASE"/>
</dbReference>
<dbReference type="InterPro" id="IPR022761">
    <property type="entry name" value="Fumarate_lyase_N"/>
</dbReference>
<dbReference type="InterPro" id="IPR000362">
    <property type="entry name" value="Fumarate_lyase_fam"/>
</dbReference>
<dbReference type="PANTHER" id="PTHR43172:SF1">
    <property type="entry name" value="ADENYLOSUCCINATE LYASE"/>
    <property type="match status" value="1"/>
</dbReference>
<keyword evidence="5" id="KW-1185">Reference proteome</keyword>
<evidence type="ECO:0000259" key="3">
    <source>
        <dbReference type="SMART" id="SM00998"/>
    </source>
</evidence>
<dbReference type="SUPFAM" id="SSF48557">
    <property type="entry name" value="L-aspartase-like"/>
    <property type="match status" value="1"/>
</dbReference>
<evidence type="ECO:0000313" key="4">
    <source>
        <dbReference type="EMBL" id="GAA3669412.1"/>
    </source>
</evidence>